<keyword evidence="3" id="KW-1185">Reference proteome</keyword>
<name>D5RHC3_9PROT</name>
<dbReference type="AlphaFoldDB" id="D5RHC3"/>
<dbReference type="HOGENOM" id="CLU_2883085_0_0_5"/>
<reference evidence="2 3" key="1">
    <citation type="submission" date="2010-04" db="EMBL/GenBank/DDBJ databases">
        <authorList>
            <person name="Qin X."/>
            <person name="Bachman B."/>
            <person name="Battles P."/>
            <person name="Bell A."/>
            <person name="Bess C."/>
            <person name="Bickham C."/>
            <person name="Chaboub L."/>
            <person name="Chen D."/>
            <person name="Coyle M."/>
            <person name="Deiros D.R."/>
            <person name="Dinh H."/>
            <person name="Forbes L."/>
            <person name="Fowler G."/>
            <person name="Francisco L."/>
            <person name="Fu Q."/>
            <person name="Gubbala S."/>
            <person name="Hale W."/>
            <person name="Han Y."/>
            <person name="Hemphill L."/>
            <person name="Highlander S.K."/>
            <person name="Hirani K."/>
            <person name="Hogues M."/>
            <person name="Jackson L."/>
            <person name="Jakkamsetti A."/>
            <person name="Javaid M."/>
            <person name="Jiang H."/>
            <person name="Korchina V."/>
            <person name="Kovar C."/>
            <person name="Lara F."/>
            <person name="Lee S."/>
            <person name="Mata R."/>
            <person name="Mathew T."/>
            <person name="Moen C."/>
            <person name="Morales K."/>
            <person name="Munidasa M."/>
            <person name="Nazareth L."/>
            <person name="Ngo R."/>
            <person name="Nguyen L."/>
            <person name="Okwuonu G."/>
            <person name="Ongeri F."/>
            <person name="Patil S."/>
            <person name="Petrosino J."/>
            <person name="Pham C."/>
            <person name="Pham P."/>
            <person name="Pu L.-L."/>
            <person name="Puazo M."/>
            <person name="Raj R."/>
            <person name="Reid J."/>
            <person name="Rouhana J."/>
            <person name="Saada N."/>
            <person name="Shang Y."/>
            <person name="Simmons D."/>
            <person name="Thornton R."/>
            <person name="Warren J."/>
            <person name="Weissenberger G."/>
            <person name="Zhang J."/>
            <person name="Zhang L."/>
            <person name="Zhou C."/>
            <person name="Zhu D."/>
            <person name="Muzny D."/>
            <person name="Worley K."/>
            <person name="Gibbs R."/>
        </authorList>
    </citation>
    <scope>NUCLEOTIDE SEQUENCE [LARGE SCALE GENOMIC DNA]</scope>
    <source>
        <strain evidence="2 3">ATCC 49957</strain>
    </source>
</reference>
<organism evidence="2 3">
    <name type="scientific">Pseudoroseomonas cervicalis ATCC 49957</name>
    <dbReference type="NCBI Taxonomy" id="525371"/>
    <lineage>
        <taxon>Bacteria</taxon>
        <taxon>Pseudomonadati</taxon>
        <taxon>Pseudomonadota</taxon>
        <taxon>Alphaproteobacteria</taxon>
        <taxon>Acetobacterales</taxon>
        <taxon>Roseomonadaceae</taxon>
        <taxon>Roseomonas</taxon>
    </lineage>
</organism>
<evidence type="ECO:0000313" key="2">
    <source>
        <dbReference type="EMBL" id="EFH13294.1"/>
    </source>
</evidence>
<evidence type="ECO:0000256" key="1">
    <source>
        <dbReference type="SAM" id="MobiDB-lite"/>
    </source>
</evidence>
<dbReference type="Proteomes" id="UP000005324">
    <property type="component" value="Unassembled WGS sequence"/>
</dbReference>
<feature type="region of interest" description="Disordered" evidence="1">
    <location>
        <begin position="1"/>
        <end position="63"/>
    </location>
</feature>
<feature type="compositionally biased region" description="Basic and acidic residues" evidence="1">
    <location>
        <begin position="1"/>
        <end position="11"/>
    </location>
</feature>
<gene>
    <name evidence="2" type="ORF">HMPREF0731_0482</name>
</gene>
<sequence>MPSVGGRERGARVTTLNSSGASRVKPSVRAVSPPQPASSSVQATGRSAARAGMRKGSCLMAIP</sequence>
<protein>
    <submittedName>
        <fullName evidence="2">Uncharacterized protein</fullName>
    </submittedName>
</protein>
<dbReference type="EMBL" id="ADVL01000096">
    <property type="protein sequence ID" value="EFH13294.1"/>
    <property type="molecule type" value="Genomic_DNA"/>
</dbReference>
<feature type="compositionally biased region" description="Low complexity" evidence="1">
    <location>
        <begin position="27"/>
        <end position="43"/>
    </location>
</feature>
<comment type="caution">
    <text evidence="2">The sequence shown here is derived from an EMBL/GenBank/DDBJ whole genome shotgun (WGS) entry which is preliminary data.</text>
</comment>
<accession>D5RHC3</accession>
<evidence type="ECO:0000313" key="3">
    <source>
        <dbReference type="Proteomes" id="UP000005324"/>
    </source>
</evidence>
<proteinExistence type="predicted"/>